<dbReference type="AlphaFoldDB" id="A0A1H3ZHS6"/>
<protein>
    <submittedName>
        <fullName evidence="1">Phage portal protein, HK97 family</fullName>
    </submittedName>
</protein>
<reference evidence="1 2" key="1">
    <citation type="submission" date="2016-10" db="EMBL/GenBank/DDBJ databases">
        <authorList>
            <person name="de Groot N.N."/>
        </authorList>
    </citation>
    <scope>NUCLEOTIDE SEQUENCE [LARGE SCALE GENOMIC DNA]</scope>
    <source>
        <strain evidence="1 2">DSM 15345</strain>
    </source>
</reference>
<dbReference type="STRING" id="89524.SAMN05444370_103545"/>
<proteinExistence type="predicted"/>
<evidence type="ECO:0000313" key="2">
    <source>
        <dbReference type="Proteomes" id="UP000198703"/>
    </source>
</evidence>
<dbReference type="Pfam" id="PF04860">
    <property type="entry name" value="Phage_portal"/>
    <property type="match status" value="1"/>
</dbReference>
<sequence length="392" mass="42573">MAFGIFGAWRKHAREQKASAVGAMTVINGPGRAAWTPRDTVSLTRAGYAGNVIGFRCVRMIAEAAAAVPLRFVEGGRELADHPMITLLQSPNPGQDGAALLEATYGHLQLSGNAYLEAANCDARGAPAELHVLRPDRVRVVPGADGWPEAYEYRVGATAHRFAMTCDAPPMLHLRSFHPLNDHYGMSPLESAAAAIDIHNEAARWNKALLDNAARPSGAVVYRGADGAGTLTEEQYGRLVEELEANHQGARNAGRPMLLEGGLDWKPMGFSPAEMEFLETRNAAAREIALAFGVPPLLLGLPGDNTYANYQEANRAFFRQAVTPLARRTASALSGWLGWRWGGAVRAEPDLDRVPALSDERDAQWNRIAKADFLDADEKRRLLGLPPREVRT</sequence>
<keyword evidence="2" id="KW-1185">Reference proteome</keyword>
<dbReference type="OrthoDB" id="9134461at2"/>
<dbReference type="InterPro" id="IPR006944">
    <property type="entry name" value="Phage/GTA_portal"/>
</dbReference>
<name>A0A1H3ZHS6_9RHOB</name>
<gene>
    <name evidence="1" type="ORF">SAMN05444370_103545</name>
</gene>
<organism evidence="1 2">
    <name type="scientific">Rubrimonas cliftonensis</name>
    <dbReference type="NCBI Taxonomy" id="89524"/>
    <lineage>
        <taxon>Bacteria</taxon>
        <taxon>Pseudomonadati</taxon>
        <taxon>Pseudomonadota</taxon>
        <taxon>Alphaproteobacteria</taxon>
        <taxon>Rhodobacterales</taxon>
        <taxon>Paracoccaceae</taxon>
        <taxon>Rubrimonas</taxon>
    </lineage>
</organism>
<dbReference type="EMBL" id="FNQM01000003">
    <property type="protein sequence ID" value="SEA23283.1"/>
    <property type="molecule type" value="Genomic_DNA"/>
</dbReference>
<dbReference type="NCBIfam" id="TIGR01537">
    <property type="entry name" value="portal_HK97"/>
    <property type="match status" value="1"/>
</dbReference>
<dbReference type="Proteomes" id="UP000198703">
    <property type="component" value="Unassembled WGS sequence"/>
</dbReference>
<dbReference type="InterPro" id="IPR006427">
    <property type="entry name" value="Portal_HK97"/>
</dbReference>
<accession>A0A1H3ZHS6</accession>
<evidence type="ECO:0000313" key="1">
    <source>
        <dbReference type="EMBL" id="SEA23283.1"/>
    </source>
</evidence>
<dbReference type="RefSeq" id="WP_093251458.1">
    <property type="nucleotide sequence ID" value="NZ_FNQM01000003.1"/>
</dbReference>